<name>A0A2N5VJD5_9BASI</name>
<evidence type="ECO:0000313" key="4">
    <source>
        <dbReference type="Proteomes" id="UP000235388"/>
    </source>
</evidence>
<comment type="caution">
    <text evidence="2">The sequence shown here is derived from an EMBL/GenBank/DDBJ whole genome shotgun (WGS) entry which is preliminary data.</text>
</comment>
<dbReference type="EMBL" id="PGCJ01000920">
    <property type="protein sequence ID" value="PLW14491.1"/>
    <property type="molecule type" value="Genomic_DNA"/>
</dbReference>
<dbReference type="EMBL" id="PGCI01000012">
    <property type="protein sequence ID" value="PLW50105.1"/>
    <property type="molecule type" value="Genomic_DNA"/>
</dbReference>
<evidence type="ECO:0000313" key="5">
    <source>
        <dbReference type="Proteomes" id="UP000235392"/>
    </source>
</evidence>
<proteinExistence type="predicted"/>
<evidence type="ECO:0000313" key="1">
    <source>
        <dbReference type="EMBL" id="PLW14491.1"/>
    </source>
</evidence>
<protein>
    <submittedName>
        <fullName evidence="2">Uncharacterized protein</fullName>
    </submittedName>
</protein>
<sequence>MTGNNCEQQLQAPWLPDGYFVPSYTECIYKSSHEAARFEEQPGSTNNTLRTRQISKGQALQLVFRLLCIPKANLPP</sequence>
<keyword evidence="4" id="KW-1185">Reference proteome</keyword>
<dbReference type="Proteomes" id="UP000235392">
    <property type="component" value="Unassembled WGS sequence"/>
</dbReference>
<evidence type="ECO:0000313" key="2">
    <source>
        <dbReference type="EMBL" id="PLW50105.1"/>
    </source>
</evidence>
<dbReference type="AlphaFoldDB" id="A0A2N5VJD5"/>
<dbReference type="EMBL" id="PGCJ01000083">
    <property type="protein sequence ID" value="PLW51784.1"/>
    <property type="molecule type" value="Genomic_DNA"/>
</dbReference>
<reference evidence="4 5" key="1">
    <citation type="submission" date="2017-11" db="EMBL/GenBank/DDBJ databases">
        <title>De novo assembly and phasing of dikaryotic genomes from two isolates of Puccinia coronata f. sp. avenae, the causal agent of oat crown rust.</title>
        <authorList>
            <person name="Miller M.E."/>
            <person name="Zhang Y."/>
            <person name="Omidvar V."/>
            <person name="Sperschneider J."/>
            <person name="Schwessinger B."/>
            <person name="Raley C."/>
            <person name="Palmer J.M."/>
            <person name="Garnica D."/>
            <person name="Upadhyaya N."/>
            <person name="Rathjen J."/>
            <person name="Taylor J.M."/>
            <person name="Park R.F."/>
            <person name="Dodds P.N."/>
            <person name="Hirsch C.D."/>
            <person name="Kianian S.F."/>
            <person name="Figueroa M."/>
        </authorList>
    </citation>
    <scope>NUCLEOTIDE SEQUENCE [LARGE SCALE GENOMIC DNA]</scope>
    <source>
        <strain evidence="1">12NC29</strain>
        <strain evidence="2">12SD80</strain>
    </source>
</reference>
<accession>A0A2N5VJD5</accession>
<organism evidence="2 5">
    <name type="scientific">Puccinia coronata f. sp. avenae</name>
    <dbReference type="NCBI Taxonomy" id="200324"/>
    <lineage>
        <taxon>Eukaryota</taxon>
        <taxon>Fungi</taxon>
        <taxon>Dikarya</taxon>
        <taxon>Basidiomycota</taxon>
        <taxon>Pucciniomycotina</taxon>
        <taxon>Pucciniomycetes</taxon>
        <taxon>Pucciniales</taxon>
        <taxon>Pucciniaceae</taxon>
        <taxon>Puccinia</taxon>
    </lineage>
</organism>
<evidence type="ECO:0000313" key="3">
    <source>
        <dbReference type="EMBL" id="PLW51784.1"/>
    </source>
</evidence>
<gene>
    <name evidence="3" type="ORF">PCANC_05571</name>
    <name evidence="1" type="ORF">PCANC_15145</name>
    <name evidence="2" type="ORF">PCASD_01872</name>
</gene>
<dbReference type="Proteomes" id="UP000235388">
    <property type="component" value="Unassembled WGS sequence"/>
</dbReference>